<comment type="subcellular location">
    <subcellularLocation>
        <location evidence="1">Cell membrane</location>
        <topology evidence="1">Multi-pass membrane protein</topology>
    </subcellularLocation>
</comment>
<dbReference type="InterPro" id="IPR011527">
    <property type="entry name" value="ABC1_TM_dom"/>
</dbReference>
<feature type="domain" description="ABC transmembrane type-1" evidence="7">
    <location>
        <begin position="8"/>
        <end position="94"/>
    </location>
</feature>
<dbReference type="GO" id="GO:0005886">
    <property type="term" value="C:plasma membrane"/>
    <property type="evidence" value="ECO:0007669"/>
    <property type="project" value="UniProtKB-SubCell"/>
</dbReference>
<name>A0A7G5MVP8_9FIRM</name>
<dbReference type="CDD" id="cd03228">
    <property type="entry name" value="ABCC_MRP_Like"/>
    <property type="match status" value="1"/>
</dbReference>
<dbReference type="AlphaFoldDB" id="A0A7G5MVP8"/>
<evidence type="ECO:0000313" key="9">
    <source>
        <dbReference type="Proteomes" id="UP000515789"/>
    </source>
</evidence>
<sequence>MDGTRIKPHEEKRSGVAFENYANTMIRLGRMFAVVNPAVWLILGLCMAGILWIGGMLTGRGSMEVGQIMAVAEYTTMALGFLITAAGAVLYLPRLRSCMERLGEVLDTIPDIADSQKSGYEPVAGEPVISFENVSFYYPGAEEPVLQNLNFCCNPGETTAISGGTGSGKSTVADLLLRLHDVTDGTIRLHGEDIRHMGQKDLRGVIGCVPQKAFLFSGTIVENLRMGKENASDEELWEALRIAQVRRLLKRLGRQSKRLLGVAVLTFLSSVVFASMPLVVGMAVDRLVDVLKSGATPSAFPSMVAGALKVPVLLLIAVAVVSGSLSYIQQYLLASVGETLALSLRREISAKLNRAYGLLTSLVSWQLQ</sequence>
<feature type="domain" description="ABC transmembrane type-1" evidence="7">
    <location>
        <begin position="260"/>
        <end position="355"/>
    </location>
</feature>
<dbReference type="Pfam" id="PF00664">
    <property type="entry name" value="ABC_membrane"/>
    <property type="match status" value="1"/>
</dbReference>
<evidence type="ECO:0000256" key="5">
    <source>
        <dbReference type="SAM" id="Phobius"/>
    </source>
</evidence>
<keyword evidence="4 5" id="KW-0472">Membrane</keyword>
<keyword evidence="3 5" id="KW-1133">Transmembrane helix</keyword>
<feature type="transmembrane region" description="Helical" evidence="5">
    <location>
        <begin position="74"/>
        <end position="92"/>
    </location>
</feature>
<evidence type="ECO:0000256" key="4">
    <source>
        <dbReference type="ARBA" id="ARBA00023136"/>
    </source>
</evidence>
<dbReference type="GO" id="GO:0016887">
    <property type="term" value="F:ATP hydrolysis activity"/>
    <property type="evidence" value="ECO:0007669"/>
    <property type="project" value="InterPro"/>
</dbReference>
<dbReference type="Gene3D" id="1.20.1560.10">
    <property type="entry name" value="ABC transporter type 1, transmembrane domain"/>
    <property type="match status" value="1"/>
</dbReference>
<dbReference type="PROSITE" id="PS50893">
    <property type="entry name" value="ABC_TRANSPORTER_2"/>
    <property type="match status" value="1"/>
</dbReference>
<organism evidence="8 9">
    <name type="scientific">Blautia producta</name>
    <dbReference type="NCBI Taxonomy" id="33035"/>
    <lineage>
        <taxon>Bacteria</taxon>
        <taxon>Bacillati</taxon>
        <taxon>Bacillota</taxon>
        <taxon>Clostridia</taxon>
        <taxon>Lachnospirales</taxon>
        <taxon>Lachnospiraceae</taxon>
        <taxon>Blautia</taxon>
    </lineage>
</organism>
<evidence type="ECO:0000256" key="1">
    <source>
        <dbReference type="ARBA" id="ARBA00004651"/>
    </source>
</evidence>
<reference evidence="8 9" key="1">
    <citation type="submission" date="2019-04" db="EMBL/GenBank/DDBJ databases">
        <authorList>
            <person name="Schori C."/>
            <person name="Ahrens C."/>
        </authorList>
    </citation>
    <scope>NUCLEOTIDE SEQUENCE [LARGE SCALE GENOMIC DNA]</scope>
    <source>
        <strain evidence="8 9">DSM 2950</strain>
    </source>
</reference>
<evidence type="ECO:0000259" key="7">
    <source>
        <dbReference type="PROSITE" id="PS50929"/>
    </source>
</evidence>
<feature type="transmembrane region" description="Helical" evidence="5">
    <location>
        <begin position="304"/>
        <end position="328"/>
    </location>
</feature>
<dbReference type="EMBL" id="CP039126">
    <property type="protein sequence ID" value="QMW78691.1"/>
    <property type="molecule type" value="Genomic_DNA"/>
</dbReference>
<dbReference type="Gene3D" id="3.40.50.300">
    <property type="entry name" value="P-loop containing nucleotide triphosphate hydrolases"/>
    <property type="match status" value="1"/>
</dbReference>
<dbReference type="InterPro" id="IPR036640">
    <property type="entry name" value="ABC1_TM_sf"/>
</dbReference>
<feature type="transmembrane region" description="Helical" evidence="5">
    <location>
        <begin position="31"/>
        <end position="54"/>
    </location>
</feature>
<keyword evidence="8" id="KW-0547">Nucleotide-binding</keyword>
<protein>
    <submittedName>
        <fullName evidence="8">ABC transporter ATP-binding protein</fullName>
    </submittedName>
</protein>
<dbReference type="InterPro" id="IPR039421">
    <property type="entry name" value="Type_1_exporter"/>
</dbReference>
<accession>A0A7G5MVP8</accession>
<dbReference type="SUPFAM" id="SSF52540">
    <property type="entry name" value="P-loop containing nucleoside triphosphate hydrolases"/>
    <property type="match status" value="1"/>
</dbReference>
<dbReference type="Pfam" id="PF00005">
    <property type="entry name" value="ABC_tran"/>
    <property type="match status" value="1"/>
</dbReference>
<dbReference type="PROSITE" id="PS50929">
    <property type="entry name" value="ABC_TM1F"/>
    <property type="match status" value="2"/>
</dbReference>
<evidence type="ECO:0000256" key="3">
    <source>
        <dbReference type="ARBA" id="ARBA00022989"/>
    </source>
</evidence>
<keyword evidence="8" id="KW-0067">ATP-binding</keyword>
<feature type="transmembrane region" description="Helical" evidence="5">
    <location>
        <begin position="259"/>
        <end position="284"/>
    </location>
</feature>
<dbReference type="PANTHER" id="PTHR43394">
    <property type="entry name" value="ATP-DEPENDENT PERMEASE MDL1, MITOCHONDRIAL"/>
    <property type="match status" value="1"/>
</dbReference>
<evidence type="ECO:0000256" key="2">
    <source>
        <dbReference type="ARBA" id="ARBA00022692"/>
    </source>
</evidence>
<gene>
    <name evidence="8" type="ORF">E5259_14425</name>
</gene>
<dbReference type="GO" id="GO:0005524">
    <property type="term" value="F:ATP binding"/>
    <property type="evidence" value="ECO:0007669"/>
    <property type="project" value="UniProtKB-KW"/>
</dbReference>
<dbReference type="InterPro" id="IPR027417">
    <property type="entry name" value="P-loop_NTPase"/>
</dbReference>
<feature type="domain" description="ABC transporter" evidence="6">
    <location>
        <begin position="129"/>
        <end position="361"/>
    </location>
</feature>
<dbReference type="GO" id="GO:0015421">
    <property type="term" value="F:ABC-type oligopeptide transporter activity"/>
    <property type="evidence" value="ECO:0007669"/>
    <property type="project" value="TreeGrafter"/>
</dbReference>
<dbReference type="InterPro" id="IPR003439">
    <property type="entry name" value="ABC_transporter-like_ATP-bd"/>
</dbReference>
<keyword evidence="2 5" id="KW-0812">Transmembrane</keyword>
<dbReference type="Proteomes" id="UP000515789">
    <property type="component" value="Chromosome"/>
</dbReference>
<proteinExistence type="predicted"/>
<evidence type="ECO:0000313" key="8">
    <source>
        <dbReference type="EMBL" id="QMW78691.1"/>
    </source>
</evidence>
<dbReference type="SUPFAM" id="SSF90123">
    <property type="entry name" value="ABC transporter transmembrane region"/>
    <property type="match status" value="2"/>
</dbReference>
<dbReference type="PANTHER" id="PTHR43394:SF1">
    <property type="entry name" value="ATP-BINDING CASSETTE SUB-FAMILY B MEMBER 10, MITOCHONDRIAL"/>
    <property type="match status" value="1"/>
</dbReference>
<evidence type="ECO:0000259" key="6">
    <source>
        <dbReference type="PROSITE" id="PS50893"/>
    </source>
</evidence>